<evidence type="ECO:0000256" key="2">
    <source>
        <dbReference type="ARBA" id="ARBA00010139"/>
    </source>
</evidence>
<evidence type="ECO:0000256" key="1">
    <source>
        <dbReference type="ARBA" id="ARBA00001974"/>
    </source>
</evidence>
<name>A0A8H4TZD6_9HYPO</name>
<dbReference type="SUPFAM" id="SSF51905">
    <property type="entry name" value="FAD/NAD(P)-binding domain"/>
    <property type="match status" value="1"/>
</dbReference>
<sequence>MADKNGFKSSPPHKARDIIERYGEERAKRLREDGQAQYIDISLSAKHDKFAQDPWAKPATFKSLVDEFPSRRCDILIVGAGWGGLLHAVRMVKQGIAPESIRIIDTAGGFGGTWYFNRYPGLTCDIESYSYLPLLEETEYVPENRYASGEEIRRYAELVAQKWGVADSAVFQTKAEKLAWDEGAKEWEVALASMRPGDSSQELTIRSQIVVLANGVLHWPKLPGIPGLLEYQKDIFHSSRWVYDITGGSPSDPKLEKLQGKRVAVIGTGATSVQIIPNLARCSKHLFVFQRTPAAVDYRGQKETDSDWFRNQVSNVPGWQRERISNFHQHFTLDDPPTANLVDDEWTRAPALVGIAGNQGGPKSLEEIEAYAAKVAEIDMPRQERIRTRIDETVSDPETASKLKPWYPSWCKRPVFHDEYLDTFNRDNVTLVDTDGKGPERVTADSIVVAGEHYQVDVIILATGFRSHVSGTPAEKGNMTISGRGGVSMSQAWAQDGPATLHGVLDARFPNLFLSGPIQAGLSGNFSFSLDTMAKHCAYIIAQAISRADGKPFVVVTTEEAAEAWASEVMVRSPAMSLVFGCTPGYFNLEGDIDRIPMESRGKMARHGIWGSGIEDFVSTLEAWREEGTMAGIAIFV</sequence>
<dbReference type="PANTHER" id="PTHR43098">
    <property type="entry name" value="L-ORNITHINE N(5)-MONOOXYGENASE-RELATED"/>
    <property type="match status" value="1"/>
</dbReference>
<proteinExistence type="inferred from homology"/>
<dbReference type="OrthoDB" id="66881at2759"/>
<evidence type="ECO:0000313" key="8">
    <source>
        <dbReference type="EMBL" id="KAF4966728.1"/>
    </source>
</evidence>
<accession>A0A8H4TZD6</accession>
<keyword evidence="9" id="KW-1185">Reference proteome</keyword>
<organism evidence="8 9">
    <name type="scientific">Fusarium sarcochroum</name>
    <dbReference type="NCBI Taxonomy" id="1208366"/>
    <lineage>
        <taxon>Eukaryota</taxon>
        <taxon>Fungi</taxon>
        <taxon>Dikarya</taxon>
        <taxon>Ascomycota</taxon>
        <taxon>Pezizomycotina</taxon>
        <taxon>Sordariomycetes</taxon>
        <taxon>Hypocreomycetidae</taxon>
        <taxon>Hypocreales</taxon>
        <taxon>Nectriaceae</taxon>
        <taxon>Fusarium</taxon>
        <taxon>Fusarium lateritium species complex</taxon>
    </lineage>
</organism>
<keyword evidence="4" id="KW-0274">FAD</keyword>
<evidence type="ECO:0000259" key="7">
    <source>
        <dbReference type="Pfam" id="PF07992"/>
    </source>
</evidence>
<protein>
    <recommendedName>
        <fullName evidence="7">FAD/NAD(P)-binding domain-containing protein</fullName>
    </recommendedName>
</protein>
<dbReference type="EMBL" id="JABEXW010000275">
    <property type="protein sequence ID" value="KAF4966728.1"/>
    <property type="molecule type" value="Genomic_DNA"/>
</dbReference>
<evidence type="ECO:0000256" key="3">
    <source>
        <dbReference type="ARBA" id="ARBA00022630"/>
    </source>
</evidence>
<reference evidence="8" key="1">
    <citation type="journal article" date="2020" name="BMC Genomics">
        <title>Correction to: Identification and distribution of gene clusters required for synthesis of sphingolipid metabolism inhibitors in diverse species of the filamentous fungus Fusarium.</title>
        <authorList>
            <person name="Kim H.S."/>
            <person name="Lohmar J.M."/>
            <person name="Busman M."/>
            <person name="Brown D.W."/>
            <person name="Naumann T.A."/>
            <person name="Divon H.H."/>
            <person name="Lysoe E."/>
            <person name="Uhlig S."/>
            <person name="Proctor R.H."/>
        </authorList>
    </citation>
    <scope>NUCLEOTIDE SEQUENCE</scope>
    <source>
        <strain evidence="8">NRRL 20472</strain>
    </source>
</reference>
<comment type="caution">
    <text evidence="8">The sequence shown here is derived from an EMBL/GenBank/DDBJ whole genome shotgun (WGS) entry which is preliminary data.</text>
</comment>
<dbReference type="Proteomes" id="UP000622797">
    <property type="component" value="Unassembled WGS sequence"/>
</dbReference>
<evidence type="ECO:0000256" key="4">
    <source>
        <dbReference type="ARBA" id="ARBA00022827"/>
    </source>
</evidence>
<evidence type="ECO:0000256" key="5">
    <source>
        <dbReference type="ARBA" id="ARBA00022857"/>
    </source>
</evidence>
<dbReference type="Gene3D" id="3.50.50.60">
    <property type="entry name" value="FAD/NAD(P)-binding domain"/>
    <property type="match status" value="3"/>
</dbReference>
<dbReference type="PRINTS" id="PR00411">
    <property type="entry name" value="PNDRDTASEI"/>
</dbReference>
<dbReference type="PANTHER" id="PTHR43098:SF2">
    <property type="entry name" value="FAD-BINDING MONOOXYGENASE AUSB-RELATED"/>
    <property type="match status" value="1"/>
</dbReference>
<evidence type="ECO:0000256" key="6">
    <source>
        <dbReference type="ARBA" id="ARBA00023002"/>
    </source>
</evidence>
<gene>
    <name evidence="8" type="ORF">FSARC_5620</name>
</gene>
<keyword evidence="3" id="KW-0285">Flavoprotein</keyword>
<evidence type="ECO:0000313" key="9">
    <source>
        <dbReference type="Proteomes" id="UP000622797"/>
    </source>
</evidence>
<feature type="domain" description="FAD/NAD(P)-binding" evidence="7">
    <location>
        <begin position="74"/>
        <end position="296"/>
    </location>
</feature>
<comment type="cofactor">
    <cofactor evidence="1">
        <name>FAD</name>
        <dbReference type="ChEBI" id="CHEBI:57692"/>
    </cofactor>
</comment>
<dbReference type="InterPro" id="IPR050775">
    <property type="entry name" value="FAD-binding_Monooxygenases"/>
</dbReference>
<comment type="similarity">
    <text evidence="2">Belongs to the FAD-binding monooxygenase family.</text>
</comment>
<dbReference type="InterPro" id="IPR036188">
    <property type="entry name" value="FAD/NAD-bd_sf"/>
</dbReference>
<keyword evidence="6" id="KW-0560">Oxidoreductase</keyword>
<dbReference type="AlphaFoldDB" id="A0A8H4TZD6"/>
<keyword evidence="5" id="KW-0521">NADP</keyword>
<reference evidence="8" key="2">
    <citation type="submission" date="2020-05" db="EMBL/GenBank/DDBJ databases">
        <authorList>
            <person name="Kim H.-S."/>
            <person name="Proctor R.H."/>
            <person name="Brown D.W."/>
        </authorList>
    </citation>
    <scope>NUCLEOTIDE SEQUENCE</scope>
    <source>
        <strain evidence="8">NRRL 20472</strain>
    </source>
</reference>
<dbReference type="GO" id="GO:0016491">
    <property type="term" value="F:oxidoreductase activity"/>
    <property type="evidence" value="ECO:0007669"/>
    <property type="project" value="UniProtKB-KW"/>
</dbReference>
<dbReference type="InterPro" id="IPR023753">
    <property type="entry name" value="FAD/NAD-binding_dom"/>
</dbReference>
<dbReference type="Pfam" id="PF07992">
    <property type="entry name" value="Pyr_redox_2"/>
    <property type="match status" value="1"/>
</dbReference>